<dbReference type="eggNOG" id="ENOG5033DQZ">
    <property type="taxonomic scope" value="Bacteria"/>
</dbReference>
<dbReference type="Pfam" id="PF11772">
    <property type="entry name" value="EpuA"/>
    <property type="match status" value="1"/>
</dbReference>
<name>G7VVR8_PAETH</name>
<dbReference type="EMBL" id="CP003107">
    <property type="protein sequence ID" value="AET57707.1"/>
    <property type="molecule type" value="Genomic_DNA"/>
</dbReference>
<protein>
    <recommendedName>
        <fullName evidence="4">DNA-directed RNA polymerase subunit beta</fullName>
    </recommendedName>
</protein>
<dbReference type="AlphaFoldDB" id="G7VVR8"/>
<accession>G7VVR8</accession>
<dbReference type="InterPro" id="IPR024596">
    <property type="entry name" value="RNApol_su_b/EpuA"/>
</dbReference>
<organism evidence="2 3">
    <name type="scientific">Paenibacillus terrae (strain HPL-003)</name>
    <dbReference type="NCBI Taxonomy" id="985665"/>
    <lineage>
        <taxon>Bacteria</taxon>
        <taxon>Bacillati</taxon>
        <taxon>Bacillota</taxon>
        <taxon>Bacilli</taxon>
        <taxon>Bacillales</taxon>
        <taxon>Paenibacillaceae</taxon>
        <taxon>Paenibacillus</taxon>
    </lineage>
</organism>
<sequence>MVMKEEQPNSRPVPEKAKSRWRTARYFVIPLLFLFALLGGLIAGYVIVGKQGLAGVFEWKTWQHVIDLIFAP</sequence>
<reference evidence="2 3" key="3">
    <citation type="journal article" date="2012" name="J. Bacteriol.">
        <title>Genome Sequence of Paenibacillus terrae HPL-003, a Xylanase-Producing Bacterium Isolated from Soil Found in Forest Residue.</title>
        <authorList>
            <person name="Shin S.H."/>
            <person name="Kim S."/>
            <person name="Kim J.Y."/>
            <person name="Song H.Y."/>
            <person name="Cho S.J."/>
            <person name="Kim D.R."/>
            <person name="Lee K.I."/>
            <person name="Lim H.K."/>
            <person name="Park N.J."/>
            <person name="Hwang I.T."/>
            <person name="Yang K.S."/>
        </authorList>
    </citation>
    <scope>NUCLEOTIDE SEQUENCE [LARGE SCALE GENOMIC DNA]</scope>
    <source>
        <strain evidence="2 3">HPL-003</strain>
    </source>
</reference>
<reference key="2">
    <citation type="submission" date="2011-11" db="EMBL/GenBank/DDBJ databases">
        <authorList>
            <person name="Shin S.H."/>
            <person name="Kim S."/>
            <person name="Kim J.Y."/>
        </authorList>
    </citation>
    <scope>NUCLEOTIDE SEQUENCE</scope>
    <source>
        <strain>HPL-003</strain>
    </source>
</reference>
<evidence type="ECO:0008006" key="4">
    <source>
        <dbReference type="Google" id="ProtNLM"/>
    </source>
</evidence>
<gene>
    <name evidence="2" type="ordered locus">HPL003_04700</name>
</gene>
<dbReference type="HOGENOM" id="CLU_151134_1_0_9"/>
<dbReference type="KEGG" id="pta:HPL003_04700"/>
<keyword evidence="1" id="KW-0812">Transmembrane</keyword>
<keyword evidence="1" id="KW-0472">Membrane</keyword>
<reference evidence="3" key="1">
    <citation type="submission" date="2011-11" db="EMBL/GenBank/DDBJ databases">
        <title>Complete sequence of Paenibacillus terrae HPL-003.</title>
        <authorList>
            <person name="Shin S.H."/>
            <person name="Kim S."/>
            <person name="Kim J.Y."/>
        </authorList>
    </citation>
    <scope>NUCLEOTIDE SEQUENCE [LARGE SCALE GENOMIC DNA]</scope>
    <source>
        <strain evidence="3">HPL-003</strain>
    </source>
</reference>
<evidence type="ECO:0000313" key="2">
    <source>
        <dbReference type="EMBL" id="AET57707.1"/>
    </source>
</evidence>
<evidence type="ECO:0000256" key="1">
    <source>
        <dbReference type="SAM" id="Phobius"/>
    </source>
</evidence>
<dbReference type="STRING" id="985665.HPL003_04700"/>
<feature type="transmembrane region" description="Helical" evidence="1">
    <location>
        <begin position="26"/>
        <end position="48"/>
    </location>
</feature>
<proteinExistence type="predicted"/>
<evidence type="ECO:0000313" key="3">
    <source>
        <dbReference type="Proteomes" id="UP000005876"/>
    </source>
</evidence>
<dbReference type="Proteomes" id="UP000005876">
    <property type="component" value="Chromosome"/>
</dbReference>
<keyword evidence="1" id="KW-1133">Transmembrane helix</keyword>